<evidence type="ECO:0000313" key="2">
    <source>
        <dbReference type="EMBL" id="CAB9519400.1"/>
    </source>
</evidence>
<feature type="compositionally biased region" description="Polar residues" evidence="1">
    <location>
        <begin position="109"/>
        <end position="119"/>
    </location>
</feature>
<dbReference type="AlphaFoldDB" id="A0A9N8HNU0"/>
<keyword evidence="3" id="KW-1185">Reference proteome</keyword>
<accession>A0A9N8HNU0</accession>
<dbReference type="EMBL" id="CAICTM010001011">
    <property type="protein sequence ID" value="CAB9519400.1"/>
    <property type="molecule type" value="Genomic_DNA"/>
</dbReference>
<evidence type="ECO:0000313" key="3">
    <source>
        <dbReference type="Proteomes" id="UP001153069"/>
    </source>
</evidence>
<comment type="caution">
    <text evidence="2">The sequence shown here is derived from an EMBL/GenBank/DDBJ whole genome shotgun (WGS) entry which is preliminary data.</text>
</comment>
<name>A0A9N8HNU0_9STRA</name>
<gene>
    <name evidence="2" type="ORF">SEMRO_1013_G231350.1</name>
</gene>
<proteinExistence type="predicted"/>
<reference evidence="2" key="1">
    <citation type="submission" date="2020-06" db="EMBL/GenBank/DDBJ databases">
        <authorList>
            <consortium name="Plant Systems Biology data submission"/>
        </authorList>
    </citation>
    <scope>NUCLEOTIDE SEQUENCE</scope>
    <source>
        <strain evidence="2">D6</strain>
    </source>
</reference>
<organism evidence="2 3">
    <name type="scientific">Seminavis robusta</name>
    <dbReference type="NCBI Taxonomy" id="568900"/>
    <lineage>
        <taxon>Eukaryota</taxon>
        <taxon>Sar</taxon>
        <taxon>Stramenopiles</taxon>
        <taxon>Ochrophyta</taxon>
        <taxon>Bacillariophyta</taxon>
        <taxon>Bacillariophyceae</taxon>
        <taxon>Bacillariophycidae</taxon>
        <taxon>Naviculales</taxon>
        <taxon>Naviculaceae</taxon>
        <taxon>Seminavis</taxon>
    </lineage>
</organism>
<dbReference type="Proteomes" id="UP001153069">
    <property type="component" value="Unassembled WGS sequence"/>
</dbReference>
<feature type="region of interest" description="Disordered" evidence="1">
    <location>
        <begin position="99"/>
        <end position="119"/>
    </location>
</feature>
<evidence type="ECO:0000256" key="1">
    <source>
        <dbReference type="SAM" id="MobiDB-lite"/>
    </source>
</evidence>
<protein>
    <submittedName>
        <fullName evidence="2">Uncharacterized protein</fullName>
    </submittedName>
</protein>
<sequence length="119" mass="12809">MAALYLATLHTASDLKLQIAIQAQENLAIQSPEAWRDAMKAIHACWRSALDRGLYSPALKAPQGKPDPIKALQGVVNGLKQDVGNLKIATVRTWQQHNNNGNNNLGAVASQSTISHSAM</sequence>